<evidence type="ECO:0000313" key="3">
    <source>
        <dbReference type="Proteomes" id="UP000265703"/>
    </source>
</evidence>
<reference evidence="2 3" key="1">
    <citation type="submission" date="2018-06" db="EMBL/GenBank/DDBJ databases">
        <title>Comparative genomics reveals the genomic features of Rhizophagus irregularis, R. cerebriforme, R. diaphanum and Gigaspora rosea, and their symbiotic lifestyle signature.</title>
        <authorList>
            <person name="Morin E."/>
            <person name="San Clemente H."/>
            <person name="Chen E.C.H."/>
            <person name="De La Providencia I."/>
            <person name="Hainaut M."/>
            <person name="Kuo A."/>
            <person name="Kohler A."/>
            <person name="Murat C."/>
            <person name="Tang N."/>
            <person name="Roy S."/>
            <person name="Loubradou J."/>
            <person name="Henrissat B."/>
            <person name="Grigoriev I.V."/>
            <person name="Corradi N."/>
            <person name="Roux C."/>
            <person name="Martin F.M."/>
        </authorList>
    </citation>
    <scope>NUCLEOTIDE SEQUENCE [LARGE SCALE GENOMIC DNA]</scope>
    <source>
        <strain evidence="2 3">DAOM 227022</strain>
    </source>
</reference>
<dbReference type="Proteomes" id="UP000265703">
    <property type="component" value="Unassembled WGS sequence"/>
</dbReference>
<dbReference type="InterPro" id="IPR025487">
    <property type="entry name" value="DUF4379"/>
</dbReference>
<protein>
    <recommendedName>
        <fullName evidence="1">Treble clef zinc finger domain-containing protein</fullName>
    </recommendedName>
</protein>
<proteinExistence type="predicted"/>
<sequence>MVPILGGECLSTEYKNIDELLTWRCQFNHQWQNTLYHIKKREQWCPFCIGRYQTIEDMRKLAQEKNEDCLSDRYYNSRTKLEWICENNHRWEAVPNSIQQGSWCPYCAGSMKLTLEDARQIALTRHGQCLSTKYKNNQLPLLWCCKEGHLWQASLGNVKSGTWCPFCYKYKREQLCREIVTKYLGSPSENRRPDFLKIPEHPKGLELDIYYSEYNFAIEQERDQLKKELCEKNQIALRYVWYYEDPYTVIPEHLRELGLIE</sequence>
<name>A0A397T3G6_9GLOM</name>
<evidence type="ECO:0000313" key="2">
    <source>
        <dbReference type="EMBL" id="RIA89594.1"/>
    </source>
</evidence>
<gene>
    <name evidence="2" type="ORF">C1645_771847</name>
</gene>
<dbReference type="EMBL" id="QKYT01000213">
    <property type="protein sequence ID" value="RIA89594.1"/>
    <property type="molecule type" value="Genomic_DNA"/>
</dbReference>
<dbReference type="OrthoDB" id="2419021at2759"/>
<keyword evidence="3" id="KW-1185">Reference proteome</keyword>
<dbReference type="Pfam" id="PF14311">
    <property type="entry name" value="DUF4379"/>
    <property type="match status" value="1"/>
</dbReference>
<accession>A0A397T3G6</accession>
<dbReference type="AlphaFoldDB" id="A0A397T3G6"/>
<evidence type="ECO:0000259" key="1">
    <source>
        <dbReference type="Pfam" id="PF14311"/>
    </source>
</evidence>
<feature type="domain" description="Treble clef zinc finger" evidence="1">
    <location>
        <begin position="63"/>
        <end position="109"/>
    </location>
</feature>
<comment type="caution">
    <text evidence="2">The sequence shown here is derived from an EMBL/GenBank/DDBJ whole genome shotgun (WGS) entry which is preliminary data.</text>
</comment>
<organism evidence="2 3">
    <name type="scientific">Glomus cerebriforme</name>
    <dbReference type="NCBI Taxonomy" id="658196"/>
    <lineage>
        <taxon>Eukaryota</taxon>
        <taxon>Fungi</taxon>
        <taxon>Fungi incertae sedis</taxon>
        <taxon>Mucoromycota</taxon>
        <taxon>Glomeromycotina</taxon>
        <taxon>Glomeromycetes</taxon>
        <taxon>Glomerales</taxon>
        <taxon>Glomeraceae</taxon>
        <taxon>Glomus</taxon>
    </lineage>
</organism>